<evidence type="ECO:0000256" key="1">
    <source>
        <dbReference type="SAM" id="Phobius"/>
    </source>
</evidence>
<dbReference type="Proteomes" id="UP000078383">
    <property type="component" value="Unassembled WGS sequence"/>
</dbReference>
<dbReference type="Pfam" id="PF05437">
    <property type="entry name" value="AzlD"/>
    <property type="match status" value="1"/>
</dbReference>
<dbReference type="PIRSF" id="PIRSF003203">
    <property type="entry name" value="AzlD"/>
    <property type="match status" value="1"/>
</dbReference>
<feature type="transmembrane region" description="Helical" evidence="1">
    <location>
        <begin position="43"/>
        <end position="61"/>
    </location>
</feature>
<keyword evidence="1" id="KW-0812">Transmembrane</keyword>
<dbReference type="EMBL" id="CZBX01000001">
    <property type="protein sequence ID" value="CUQ80519.1"/>
    <property type="molecule type" value="Genomic_DNA"/>
</dbReference>
<protein>
    <submittedName>
        <fullName evidence="2">Predicted membrane protein</fullName>
    </submittedName>
</protein>
<dbReference type="InterPro" id="IPR008407">
    <property type="entry name" value="Brnchd-chn_aa_trnsp_AzlD"/>
</dbReference>
<sequence>MSSMTLAQQIITIGMCILGTMATRYLPFFIFKENKKTPEYIQYLGKFLPSAVFGMLVIYCLKNVEVLHGTHGIPEGISILVTAVLHLWKKNMFLSIAGGTICYMLILHFL</sequence>
<feature type="transmembrane region" description="Helical" evidence="1">
    <location>
        <begin position="92"/>
        <end position="109"/>
    </location>
</feature>
<keyword evidence="1" id="KW-1133">Transmembrane helix</keyword>
<reference evidence="2 3" key="1">
    <citation type="submission" date="2015-09" db="EMBL/GenBank/DDBJ databases">
        <authorList>
            <consortium name="Pathogen Informatics"/>
        </authorList>
    </citation>
    <scope>NUCLEOTIDE SEQUENCE [LARGE SCALE GENOMIC DNA]</scope>
    <source>
        <strain evidence="2 3">2789STDY5834889</strain>
    </source>
</reference>
<organism evidence="2 3">
    <name type="scientific">[Ruminococcus] torques</name>
    <dbReference type="NCBI Taxonomy" id="33039"/>
    <lineage>
        <taxon>Bacteria</taxon>
        <taxon>Bacillati</taxon>
        <taxon>Bacillota</taxon>
        <taxon>Clostridia</taxon>
        <taxon>Lachnospirales</taxon>
        <taxon>Lachnospiraceae</taxon>
        <taxon>Mediterraneibacter</taxon>
    </lineage>
</organism>
<proteinExistence type="predicted"/>
<feature type="transmembrane region" description="Helical" evidence="1">
    <location>
        <begin position="6"/>
        <end position="31"/>
    </location>
</feature>
<evidence type="ECO:0000313" key="3">
    <source>
        <dbReference type="Proteomes" id="UP000078383"/>
    </source>
</evidence>
<name>A0A174Z6H8_9FIRM</name>
<evidence type="ECO:0000313" key="2">
    <source>
        <dbReference type="EMBL" id="CUQ80519.1"/>
    </source>
</evidence>
<accession>A0A174Z6H8</accession>
<gene>
    <name evidence="2" type="ORF">ERS852502_00021</name>
</gene>
<keyword evidence="1" id="KW-0472">Membrane</keyword>
<dbReference type="AlphaFoldDB" id="A0A174Z6H8"/>